<dbReference type="InterPro" id="IPR036278">
    <property type="entry name" value="Sialidase_sf"/>
</dbReference>
<sequence>MKTEIKQHTAKGTAFLLAILIPAIFLLASCGGGSGGNSTETDPVPEYIGSLTDYDIVCPEGASNAVKSACLKIRAAVMEASGKLLTYKEDFFREGDDNYTVGDREILVGNTNRQESAETAKGLGKFDYRIAVVGTKIAITAGSDESVGRAAEKFIEDFIVKDKMMIEKNYRTEYISGDNPRGAEPILKFAFDTSSERKTASDDGKYSARLINAQDIGGYVGNAFRFVKSSSGGAQFGDFSFAGLLAGKSSYTVSMWIMPYQSYHGVWQYRLFSAYGNGKNEILTISYSSPAIHVVLRNDDGSRETTVTFPYSLETVIPPFDAVNTNDGVWQFITLSVDLAGASVRLYVNGDEIQPSETVRADGFPTDSIKEVKNSVYSDIIAGDSKGKAMTFNGIIDEFQVFDRALDREEVHQLYTSYGKSEHPSITEDQAFIVEMLDKLGGGAAVLAGSANAVNNGYIVKADADDYSVKNILIDGEICIPASLAGTVFGSLPDVAAKTEGGKEYYPLKALCEKAGRKYIDRTKDSGLIVVLTDKSTVDPDNCDGYVKRLAQFCVETSFEPSNSVEQTRAPIFYINPSEKLFAYSPSITKIGDTLYASCDVSCYYTPTFRSDDNGKTWEQTGKVDGLWWATIFAHRGELYLVGRYTSGGYFGATGASYFAVTKSTDGGKTWSEINDKQGGVSYEGYGVHRAPTPVVELDGKLYTVFEVHTDSSGARREVVAFADADSDLIDPASWKFKNYLSDNRFPNEGNAVVGKDGNLWVVSRLTTNQGLLSKLSPDGSTLIPYNGTLNASYITIPGGQTKMTVRYDASTGKYLAIANVIGADKSMILERNYSALISSDDLINWEIEELLLCDRSVINYYLSVSVHAFQYVDWIFDGDDILLVVREAMEDAANFHDSNYMTFYRIENYRQYLNG</sequence>
<dbReference type="AlphaFoldDB" id="A0AAE3K475"/>
<dbReference type="EMBL" id="JALEMU010000065">
    <property type="protein sequence ID" value="MCI5755448.1"/>
    <property type="molecule type" value="Genomic_DNA"/>
</dbReference>
<gene>
    <name evidence="1" type="ORF">MR241_04050</name>
</gene>
<dbReference type="SUPFAM" id="SSF50939">
    <property type="entry name" value="Sialidases"/>
    <property type="match status" value="1"/>
</dbReference>
<dbReference type="SUPFAM" id="SSF49899">
    <property type="entry name" value="Concanavalin A-like lectins/glucanases"/>
    <property type="match status" value="1"/>
</dbReference>
<dbReference type="Gene3D" id="2.120.10.10">
    <property type="match status" value="1"/>
</dbReference>
<organism evidence="1 2">
    <name type="scientific">Candidatus Colimorpha enterica</name>
    <dbReference type="NCBI Taxonomy" id="3083063"/>
    <lineage>
        <taxon>Bacteria</taxon>
        <taxon>Pseudomonadati</taxon>
        <taxon>Bacteroidota</taxon>
        <taxon>Bacteroidia</taxon>
        <taxon>Bacteroidales</taxon>
        <taxon>Candidatus Colimorpha</taxon>
    </lineage>
</organism>
<dbReference type="GO" id="GO:0004553">
    <property type="term" value="F:hydrolase activity, hydrolyzing O-glycosyl compounds"/>
    <property type="evidence" value="ECO:0007669"/>
    <property type="project" value="UniProtKB-ARBA"/>
</dbReference>
<name>A0AAE3K475_9BACT</name>
<reference evidence="1 2" key="1">
    <citation type="submission" date="2022-03" db="EMBL/GenBank/DDBJ databases">
        <title>Metagenome-assembled genomes from swine fecal metagenomes.</title>
        <authorList>
            <person name="Holman D.B."/>
            <person name="Kommadath A."/>
        </authorList>
    </citation>
    <scope>NUCLEOTIDE SEQUENCE [LARGE SCALE GENOMIC DNA]</scope>
    <source>
        <strain evidence="1">SUG147</strain>
    </source>
</reference>
<dbReference type="CDD" id="cd15482">
    <property type="entry name" value="Sialidase_non-viral"/>
    <property type="match status" value="1"/>
</dbReference>
<dbReference type="GO" id="GO:0005975">
    <property type="term" value="P:carbohydrate metabolic process"/>
    <property type="evidence" value="ECO:0007669"/>
    <property type="project" value="UniProtKB-ARBA"/>
</dbReference>
<evidence type="ECO:0000313" key="2">
    <source>
        <dbReference type="Proteomes" id="UP001139365"/>
    </source>
</evidence>
<dbReference type="PROSITE" id="PS51257">
    <property type="entry name" value="PROKAR_LIPOPROTEIN"/>
    <property type="match status" value="1"/>
</dbReference>
<dbReference type="Pfam" id="PF13385">
    <property type="entry name" value="Laminin_G_3"/>
    <property type="match status" value="1"/>
</dbReference>
<dbReference type="InterPro" id="IPR013320">
    <property type="entry name" value="ConA-like_dom_sf"/>
</dbReference>
<evidence type="ECO:0000313" key="1">
    <source>
        <dbReference type="EMBL" id="MCI5755448.1"/>
    </source>
</evidence>
<dbReference type="Proteomes" id="UP001139365">
    <property type="component" value="Unassembled WGS sequence"/>
</dbReference>
<dbReference type="Gene3D" id="2.60.120.200">
    <property type="match status" value="1"/>
</dbReference>
<evidence type="ECO:0008006" key="3">
    <source>
        <dbReference type="Google" id="ProtNLM"/>
    </source>
</evidence>
<comment type="caution">
    <text evidence="1">The sequence shown here is derived from an EMBL/GenBank/DDBJ whole genome shotgun (WGS) entry which is preliminary data.</text>
</comment>
<proteinExistence type="predicted"/>
<accession>A0AAE3K475</accession>
<protein>
    <recommendedName>
        <fullName evidence="3">LamG-like jellyroll fold domain-containing protein</fullName>
    </recommendedName>
</protein>